<dbReference type="GO" id="GO:0005615">
    <property type="term" value="C:extracellular space"/>
    <property type="evidence" value="ECO:0007669"/>
    <property type="project" value="TreeGrafter"/>
</dbReference>
<name>A0A4V1IQA0_9FUNG</name>
<dbReference type="PANTHER" id="PTHR10974:SF1">
    <property type="entry name" value="FI08016P-RELATED"/>
    <property type="match status" value="1"/>
</dbReference>
<proteinExistence type="predicted"/>
<feature type="transmembrane region" description="Helical" evidence="2">
    <location>
        <begin position="75"/>
        <end position="92"/>
    </location>
</feature>
<evidence type="ECO:0000256" key="1">
    <source>
        <dbReference type="SAM" id="MobiDB-lite"/>
    </source>
</evidence>
<reference evidence="4" key="1">
    <citation type="journal article" date="2018" name="Nat. Microbiol.">
        <title>Leveraging single-cell genomics to expand the fungal tree of life.</title>
        <authorList>
            <person name="Ahrendt S.R."/>
            <person name="Quandt C.A."/>
            <person name="Ciobanu D."/>
            <person name="Clum A."/>
            <person name="Salamov A."/>
            <person name="Andreopoulos B."/>
            <person name="Cheng J.F."/>
            <person name="Woyke T."/>
            <person name="Pelin A."/>
            <person name="Henrissat B."/>
            <person name="Reynolds N.K."/>
            <person name="Benny G.L."/>
            <person name="Smith M.E."/>
            <person name="James T.Y."/>
            <person name="Grigoriev I.V."/>
        </authorList>
    </citation>
    <scope>NUCLEOTIDE SEQUENCE [LARGE SCALE GENOMIC DNA]</scope>
</reference>
<sequence>MVGRYAPLRPHVLAPLVDELTPFQRVLRVLNGTETQQIVLKCFLLDAAFNLFWILSLEGKKTPEEMNVTLSKLGLYLLLTEILMTSLLWHIFTHLRARRRTVALSLVVANMYLLYLYDHGNVLLEHGAFNMLCFAMIGVPFNLLVFSLYFWLVRAGSARSFLIQFAVAWVVWAIWAYATLRHAMHMLDVGFWGRDFVENAVKLPGSLACVWDKPVPWIDLLVVRQNFFLGQMNCPKLESFGGEIDSKTNILTITGCPADEETPFDSYFNATRLRTYNGPAVSYLPETQSWGFKLKEDSLTSPLNNFQANVISYIEAHTYAYSAKMDIGSAQTILIRCGTHEPKLVFRVTPAPPPAPATPSIPASANTSTPAAPTPAAPEPEGELSVLFIFMDAVSRRNFFRKLPRTVELLEKFTVPSSALAGDLRPEQPVLHQFFRYHAIGLNTGPNTRALWSDHPPTDSKSGAPPVWEDFMDDGYVTGRMDGVCEDWNAFYNTAHFPEKQSTYVKPHVTNEWLAFSCMPPYLPVGKGFVGNFAGSTSIKSHCLSGSHIGWHMLDWLDKFQDAYNAEKRKFFASGVFLEGHEGSTEILSTLDSRLTTFLDPATSHIDFNRTAVFLQADHGLHMGLNYIFTDNGHVEEVQPFSTAILPAWYLRKRNSQLGANEDRLVTAHDFWATMQGLRGPSRARKSKWGGRDMIAEAVGDRSCAEMGITEEDCRCKS</sequence>
<feature type="transmembrane region" description="Helical" evidence="2">
    <location>
        <begin position="38"/>
        <end position="55"/>
    </location>
</feature>
<dbReference type="Proteomes" id="UP000269721">
    <property type="component" value="Unassembled WGS sequence"/>
</dbReference>
<dbReference type="InterPro" id="IPR004245">
    <property type="entry name" value="DUF229"/>
</dbReference>
<dbReference type="AlphaFoldDB" id="A0A4V1IQA0"/>
<dbReference type="InterPro" id="IPR017850">
    <property type="entry name" value="Alkaline_phosphatase_core_sf"/>
</dbReference>
<accession>A0A4V1IQA0</accession>
<feature type="compositionally biased region" description="Pro residues" evidence="1">
    <location>
        <begin position="350"/>
        <end position="359"/>
    </location>
</feature>
<gene>
    <name evidence="3" type="ORF">BDK51DRAFT_32117</name>
</gene>
<keyword evidence="2" id="KW-0472">Membrane</keyword>
<feature type="transmembrane region" description="Helical" evidence="2">
    <location>
        <begin position="160"/>
        <end position="178"/>
    </location>
</feature>
<feature type="transmembrane region" description="Helical" evidence="2">
    <location>
        <begin position="101"/>
        <end position="117"/>
    </location>
</feature>
<dbReference type="SUPFAM" id="SSF53649">
    <property type="entry name" value="Alkaline phosphatase-like"/>
    <property type="match status" value="1"/>
</dbReference>
<protein>
    <submittedName>
        <fullName evidence="3">Uncharacterized protein</fullName>
    </submittedName>
</protein>
<dbReference type="OrthoDB" id="413313at2759"/>
<evidence type="ECO:0000313" key="4">
    <source>
        <dbReference type="Proteomes" id="UP000269721"/>
    </source>
</evidence>
<evidence type="ECO:0000313" key="3">
    <source>
        <dbReference type="EMBL" id="RKO85827.1"/>
    </source>
</evidence>
<dbReference type="EMBL" id="KZ998708">
    <property type="protein sequence ID" value="RKO85827.1"/>
    <property type="molecule type" value="Genomic_DNA"/>
</dbReference>
<dbReference type="PANTHER" id="PTHR10974">
    <property type="entry name" value="FI08016P-RELATED"/>
    <property type="match status" value="1"/>
</dbReference>
<organism evidence="3 4">
    <name type="scientific">Blyttiomyces helicus</name>
    <dbReference type="NCBI Taxonomy" id="388810"/>
    <lineage>
        <taxon>Eukaryota</taxon>
        <taxon>Fungi</taxon>
        <taxon>Fungi incertae sedis</taxon>
        <taxon>Chytridiomycota</taxon>
        <taxon>Chytridiomycota incertae sedis</taxon>
        <taxon>Chytridiomycetes</taxon>
        <taxon>Chytridiomycetes incertae sedis</taxon>
        <taxon>Blyttiomyces</taxon>
    </lineage>
</organism>
<evidence type="ECO:0000256" key="2">
    <source>
        <dbReference type="SAM" id="Phobius"/>
    </source>
</evidence>
<feature type="compositionally biased region" description="Low complexity" evidence="1">
    <location>
        <begin position="360"/>
        <end position="371"/>
    </location>
</feature>
<keyword evidence="2" id="KW-1133">Transmembrane helix</keyword>
<keyword evidence="2" id="KW-0812">Transmembrane</keyword>
<feature type="transmembrane region" description="Helical" evidence="2">
    <location>
        <begin position="129"/>
        <end position="153"/>
    </location>
</feature>
<keyword evidence="4" id="KW-1185">Reference proteome</keyword>
<feature type="region of interest" description="Disordered" evidence="1">
    <location>
        <begin position="350"/>
        <end position="378"/>
    </location>
</feature>
<dbReference type="Pfam" id="PF02995">
    <property type="entry name" value="DUF229"/>
    <property type="match status" value="1"/>
</dbReference>